<dbReference type="Proteomes" id="UP000218418">
    <property type="component" value="Chromosome"/>
</dbReference>
<dbReference type="OrthoDB" id="560781at2"/>
<accession>A0A1Z4LWI9</accession>
<proteinExistence type="predicted"/>
<protein>
    <submittedName>
        <fullName evidence="1">Uncharacterized protein</fullName>
    </submittedName>
</protein>
<keyword evidence="2" id="KW-1185">Reference proteome</keyword>
<sequence>MKYTFDIVGVSTILHFFNHQQQSQQKPQSLGVEYLGTHKCTLDAFLETVEPVPSKWGWNMDEVVDTVIQFWMNNSESIGYWKSRLTDAGDNNLLVGRVADIKALKSEFNSLLGEG</sequence>
<organism evidence="1 2">
    <name type="scientific">Calothrix parasitica NIES-267</name>
    <dbReference type="NCBI Taxonomy" id="1973488"/>
    <lineage>
        <taxon>Bacteria</taxon>
        <taxon>Bacillati</taxon>
        <taxon>Cyanobacteriota</taxon>
        <taxon>Cyanophyceae</taxon>
        <taxon>Nostocales</taxon>
        <taxon>Calotrichaceae</taxon>
        <taxon>Calothrix</taxon>
    </lineage>
</organism>
<name>A0A1Z4LWI9_9CYAN</name>
<reference evidence="1 2" key="1">
    <citation type="submission" date="2017-06" db="EMBL/GenBank/DDBJ databases">
        <title>Genome sequencing of cyanobaciteial culture collection at National Institute for Environmental Studies (NIES).</title>
        <authorList>
            <person name="Hirose Y."/>
            <person name="Shimura Y."/>
            <person name="Fujisawa T."/>
            <person name="Nakamura Y."/>
            <person name="Kawachi M."/>
        </authorList>
    </citation>
    <scope>NUCLEOTIDE SEQUENCE [LARGE SCALE GENOMIC DNA]</scope>
    <source>
        <strain evidence="1 2">NIES-267</strain>
    </source>
</reference>
<evidence type="ECO:0000313" key="2">
    <source>
        <dbReference type="Proteomes" id="UP000218418"/>
    </source>
</evidence>
<dbReference type="EMBL" id="AP018227">
    <property type="protein sequence ID" value="BAY85501.1"/>
    <property type="molecule type" value="Genomic_DNA"/>
</dbReference>
<evidence type="ECO:0000313" key="1">
    <source>
        <dbReference type="EMBL" id="BAY85501.1"/>
    </source>
</evidence>
<dbReference type="AlphaFoldDB" id="A0A1Z4LWI9"/>
<gene>
    <name evidence="1" type="ORF">NIES267_50010</name>
</gene>